<evidence type="ECO:0000256" key="9">
    <source>
        <dbReference type="ARBA" id="ARBA00022723"/>
    </source>
</evidence>
<dbReference type="GO" id="GO:0005634">
    <property type="term" value="C:nucleus"/>
    <property type="evidence" value="ECO:0007669"/>
    <property type="project" value="UniProtKB-SubCell"/>
</dbReference>
<evidence type="ECO:0000256" key="8">
    <source>
        <dbReference type="ARBA" id="ARBA00022722"/>
    </source>
</evidence>
<dbReference type="GO" id="GO:0008270">
    <property type="term" value="F:zinc ion binding"/>
    <property type="evidence" value="ECO:0007669"/>
    <property type="project" value="UniProtKB-KW"/>
</dbReference>
<evidence type="ECO:0000256" key="17">
    <source>
        <dbReference type="ARBA" id="ARBA00046137"/>
    </source>
</evidence>
<keyword evidence="5" id="KW-0806">Transcription termination</keyword>
<evidence type="ECO:0000256" key="14">
    <source>
        <dbReference type="ARBA" id="ARBA00023054"/>
    </source>
</evidence>
<dbReference type="GO" id="GO:0006353">
    <property type="term" value="P:DNA-templated transcription termination"/>
    <property type="evidence" value="ECO:0007669"/>
    <property type="project" value="UniProtKB-KW"/>
</dbReference>
<dbReference type="InterPro" id="IPR004859">
    <property type="entry name" value="Xrn1_N"/>
</dbReference>
<evidence type="ECO:0000256" key="11">
    <source>
        <dbReference type="ARBA" id="ARBA00022833"/>
    </source>
</evidence>
<dbReference type="GO" id="GO:0005096">
    <property type="term" value="F:GTPase activator activity"/>
    <property type="evidence" value="ECO:0007669"/>
    <property type="project" value="UniProtKB-KW"/>
</dbReference>
<evidence type="ECO:0000313" key="24">
    <source>
        <dbReference type="Proteomes" id="UP001301958"/>
    </source>
</evidence>
<evidence type="ECO:0000256" key="7">
    <source>
        <dbReference type="ARBA" id="ARBA00022664"/>
    </source>
</evidence>
<comment type="similarity">
    <text evidence="2">Belongs to the 5'-3' exonuclease family. XRN2/RAT1 subfamily.</text>
</comment>
<feature type="domain" description="CCHC-type" evidence="22">
    <location>
        <begin position="271"/>
        <end position="285"/>
    </location>
</feature>
<evidence type="ECO:0000256" key="5">
    <source>
        <dbReference type="ARBA" id="ARBA00022472"/>
    </source>
</evidence>
<dbReference type="GO" id="GO:0006364">
    <property type="term" value="P:rRNA processing"/>
    <property type="evidence" value="ECO:0007669"/>
    <property type="project" value="UniProtKB-KW"/>
</dbReference>
<dbReference type="CDD" id="cd05392">
    <property type="entry name" value="RasGAP_Neurofibromin_like"/>
    <property type="match status" value="1"/>
</dbReference>
<dbReference type="InterPro" id="IPR027073">
    <property type="entry name" value="5_3_exoribonuclease"/>
</dbReference>
<dbReference type="Gene3D" id="2.30.29.30">
    <property type="entry name" value="Pleckstrin-homology domain (PH domain)/Phosphotyrosine-binding domain (PTB)"/>
    <property type="match status" value="1"/>
</dbReference>
<feature type="compositionally biased region" description="Polar residues" evidence="20">
    <location>
        <begin position="541"/>
        <end position="551"/>
    </location>
</feature>
<dbReference type="FunFam" id="1.25.40.1050:FF:000002">
    <property type="entry name" value="5'-3' exoribonuclease"/>
    <property type="match status" value="1"/>
</dbReference>
<dbReference type="SUPFAM" id="SSF48371">
    <property type="entry name" value="ARM repeat"/>
    <property type="match status" value="1"/>
</dbReference>
<feature type="compositionally biased region" description="Basic and acidic residues" evidence="20">
    <location>
        <begin position="507"/>
        <end position="516"/>
    </location>
</feature>
<dbReference type="PROSITE" id="PS50158">
    <property type="entry name" value="ZF_CCHC"/>
    <property type="match status" value="1"/>
</dbReference>
<comment type="subunit">
    <text evidence="18">Interacts with RAI1; the interaction is direct, stabilizes RAT1 protein structure and may stimulate its exoribonuclease activity. The interaction also stimulates RAI1 pyrophosphohydrolase activity, probably by recruiting it to mRNA substrates.</text>
</comment>
<dbReference type="FunFam" id="3.40.50.12390:FF:000003">
    <property type="entry name" value="5'-3' exoribonuclease"/>
    <property type="match status" value="1"/>
</dbReference>
<evidence type="ECO:0000259" key="22">
    <source>
        <dbReference type="PROSITE" id="PS50158"/>
    </source>
</evidence>
<dbReference type="Pfam" id="PF17846">
    <property type="entry name" value="XRN_M"/>
    <property type="match status" value="1"/>
</dbReference>
<keyword evidence="12" id="KW-0269">Exonuclease</keyword>
<keyword evidence="14" id="KW-0175">Coiled coil</keyword>
<dbReference type="InterPro" id="IPR001878">
    <property type="entry name" value="Znf_CCHC"/>
</dbReference>
<dbReference type="Pfam" id="PF00616">
    <property type="entry name" value="RasGAP"/>
    <property type="match status" value="1"/>
</dbReference>
<name>A0AAN7BPB1_9PEZI</name>
<evidence type="ECO:0000256" key="6">
    <source>
        <dbReference type="ARBA" id="ARBA00022552"/>
    </source>
</evidence>
<dbReference type="GO" id="GO:0000956">
    <property type="term" value="P:nuclear-transcribed mRNA catabolic process"/>
    <property type="evidence" value="ECO:0007669"/>
    <property type="project" value="TreeGrafter"/>
</dbReference>
<dbReference type="GO" id="GO:0004534">
    <property type="term" value="F:5'-3' RNA exonuclease activity"/>
    <property type="evidence" value="ECO:0007669"/>
    <property type="project" value="TreeGrafter"/>
</dbReference>
<dbReference type="Gene3D" id="1.25.40.1050">
    <property type="match status" value="1"/>
</dbReference>
<feature type="region of interest" description="Disordered" evidence="20">
    <location>
        <begin position="506"/>
        <end position="564"/>
    </location>
</feature>
<dbReference type="FunFam" id="3.40.50.12390:FF:000005">
    <property type="entry name" value="5'-3' exoribonuclease 2"/>
    <property type="match status" value="1"/>
</dbReference>
<protein>
    <recommendedName>
        <fullName evidence="3">5'-3' exoribonuclease 2</fullName>
    </recommendedName>
</protein>
<keyword evidence="11" id="KW-0862">Zinc</keyword>
<feature type="region of interest" description="Disordered" evidence="20">
    <location>
        <begin position="936"/>
        <end position="1063"/>
    </location>
</feature>
<feature type="compositionally biased region" description="Basic and acidic residues" evidence="20">
    <location>
        <begin position="1039"/>
        <end position="1058"/>
    </location>
</feature>
<dbReference type="Pfam" id="PF21877">
    <property type="entry name" value="PH_NF1"/>
    <property type="match status" value="1"/>
</dbReference>
<dbReference type="GO" id="GO:0007165">
    <property type="term" value="P:signal transduction"/>
    <property type="evidence" value="ECO:0007669"/>
    <property type="project" value="UniProtKB-ARBA"/>
</dbReference>
<feature type="region of interest" description="Disordered" evidence="20">
    <location>
        <begin position="850"/>
        <end position="889"/>
    </location>
</feature>
<evidence type="ECO:0000313" key="23">
    <source>
        <dbReference type="EMBL" id="KAK4226972.1"/>
    </source>
</evidence>
<dbReference type="InterPro" id="IPR001936">
    <property type="entry name" value="RasGAP_dom"/>
</dbReference>
<evidence type="ECO:0000256" key="10">
    <source>
        <dbReference type="ARBA" id="ARBA00022801"/>
    </source>
</evidence>
<keyword evidence="19" id="KW-0863">Zinc-finger</keyword>
<evidence type="ECO:0000256" key="12">
    <source>
        <dbReference type="ARBA" id="ARBA00022839"/>
    </source>
</evidence>
<comment type="caution">
    <text evidence="23">The sequence shown here is derived from an EMBL/GenBank/DDBJ whole genome shotgun (WGS) entry which is preliminary data.</text>
</comment>
<dbReference type="SMART" id="SM00323">
    <property type="entry name" value="RasGAP"/>
    <property type="match status" value="1"/>
</dbReference>
<feature type="compositionally biased region" description="Gly residues" evidence="20">
    <location>
        <begin position="936"/>
        <end position="945"/>
    </location>
</feature>
<dbReference type="PANTHER" id="PTHR12341">
    <property type="entry name" value="5'-&gt;3' EXORIBONUCLEASE"/>
    <property type="match status" value="1"/>
</dbReference>
<evidence type="ECO:0000256" key="16">
    <source>
        <dbReference type="ARBA" id="ARBA00023242"/>
    </source>
</evidence>
<dbReference type="InterPro" id="IPR016024">
    <property type="entry name" value="ARM-type_fold"/>
</dbReference>
<dbReference type="InterPro" id="IPR011993">
    <property type="entry name" value="PH-like_dom_sf"/>
</dbReference>
<dbReference type="PROSITE" id="PS50018">
    <property type="entry name" value="RAS_GTPASE_ACTIV_2"/>
    <property type="match status" value="1"/>
</dbReference>
<feature type="region of interest" description="Disordered" evidence="20">
    <location>
        <begin position="414"/>
        <end position="463"/>
    </location>
</feature>
<keyword evidence="16" id="KW-0539">Nucleus</keyword>
<dbReference type="PANTHER" id="PTHR12341:SF41">
    <property type="entry name" value="5'-3' EXORIBONUCLEASE 2"/>
    <property type="match status" value="1"/>
</dbReference>
<dbReference type="Gene3D" id="3.40.50.12390">
    <property type="match status" value="2"/>
</dbReference>
<organism evidence="23 24">
    <name type="scientific">Podospora fimiseda</name>
    <dbReference type="NCBI Taxonomy" id="252190"/>
    <lineage>
        <taxon>Eukaryota</taxon>
        <taxon>Fungi</taxon>
        <taxon>Dikarya</taxon>
        <taxon>Ascomycota</taxon>
        <taxon>Pezizomycotina</taxon>
        <taxon>Sordariomycetes</taxon>
        <taxon>Sordariomycetidae</taxon>
        <taxon>Sordariales</taxon>
        <taxon>Podosporaceae</taxon>
        <taxon>Podospora</taxon>
    </lineage>
</organism>
<evidence type="ECO:0000256" key="4">
    <source>
        <dbReference type="ARBA" id="ARBA00022468"/>
    </source>
</evidence>
<dbReference type="GO" id="GO:0006397">
    <property type="term" value="P:mRNA processing"/>
    <property type="evidence" value="ECO:0007669"/>
    <property type="project" value="UniProtKB-KW"/>
</dbReference>
<keyword evidence="13" id="KW-0805">Transcription regulation</keyword>
<dbReference type="InterPro" id="IPR054071">
    <property type="entry name" value="PH_NF1"/>
</dbReference>
<comment type="subcellular location">
    <subcellularLocation>
        <location evidence="1">Nucleus</location>
    </subcellularLocation>
</comment>
<evidence type="ECO:0000259" key="21">
    <source>
        <dbReference type="PROSITE" id="PS50018"/>
    </source>
</evidence>
<dbReference type="Gene3D" id="3.40.525.10">
    <property type="entry name" value="CRAL-TRIO lipid binding domain"/>
    <property type="match status" value="1"/>
</dbReference>
<feature type="compositionally biased region" description="Gly residues" evidence="20">
    <location>
        <begin position="867"/>
        <end position="889"/>
    </location>
</feature>
<keyword evidence="9" id="KW-0479">Metal-binding</keyword>
<reference evidence="23" key="2">
    <citation type="submission" date="2023-05" db="EMBL/GenBank/DDBJ databases">
        <authorList>
            <consortium name="Lawrence Berkeley National Laboratory"/>
            <person name="Steindorff A."/>
            <person name="Hensen N."/>
            <person name="Bonometti L."/>
            <person name="Westerberg I."/>
            <person name="Brannstrom I.O."/>
            <person name="Guillou S."/>
            <person name="Cros-Aarteil S."/>
            <person name="Calhoun S."/>
            <person name="Haridas S."/>
            <person name="Kuo A."/>
            <person name="Mondo S."/>
            <person name="Pangilinan J."/>
            <person name="Riley R."/>
            <person name="Labutti K."/>
            <person name="Andreopoulos B."/>
            <person name="Lipzen A."/>
            <person name="Chen C."/>
            <person name="Yanf M."/>
            <person name="Daum C."/>
            <person name="Ng V."/>
            <person name="Clum A."/>
            <person name="Ohm R."/>
            <person name="Martin F."/>
            <person name="Silar P."/>
            <person name="Natvig D."/>
            <person name="Lalanne C."/>
            <person name="Gautier V."/>
            <person name="Ament-Velasquez S.L."/>
            <person name="Kruys A."/>
            <person name="Hutchinson M.I."/>
            <person name="Powell A.J."/>
            <person name="Barry K."/>
            <person name="Miller A.N."/>
            <person name="Grigoriev I.V."/>
            <person name="Debuchy R."/>
            <person name="Gladieux P."/>
            <person name="Thoren M.H."/>
            <person name="Johannesson H."/>
        </authorList>
    </citation>
    <scope>NUCLEOTIDE SEQUENCE</scope>
    <source>
        <strain evidence="23">CBS 990.96</strain>
    </source>
</reference>
<feature type="region of interest" description="Disordered" evidence="20">
    <location>
        <begin position="1256"/>
        <end position="1283"/>
    </location>
</feature>
<evidence type="ECO:0000256" key="3">
    <source>
        <dbReference type="ARBA" id="ARBA00013845"/>
    </source>
</evidence>
<feature type="compositionally biased region" description="Pro residues" evidence="20">
    <location>
        <begin position="949"/>
        <end position="963"/>
    </location>
</feature>
<accession>A0AAN7BPB1</accession>
<keyword evidence="10" id="KW-0378">Hydrolase</keyword>
<evidence type="ECO:0000256" key="18">
    <source>
        <dbReference type="ARBA" id="ARBA00046943"/>
    </source>
</evidence>
<evidence type="ECO:0000256" key="19">
    <source>
        <dbReference type="PROSITE-ProRule" id="PRU00047"/>
    </source>
</evidence>
<dbReference type="Pfam" id="PF13716">
    <property type="entry name" value="CRAL_TRIO_2"/>
    <property type="match status" value="1"/>
</dbReference>
<evidence type="ECO:0000256" key="2">
    <source>
        <dbReference type="ARBA" id="ARBA00006994"/>
    </source>
</evidence>
<evidence type="ECO:0000256" key="20">
    <source>
        <dbReference type="SAM" id="MobiDB-lite"/>
    </source>
</evidence>
<evidence type="ECO:0000256" key="15">
    <source>
        <dbReference type="ARBA" id="ARBA00023163"/>
    </source>
</evidence>
<feature type="compositionally biased region" description="Gly residues" evidence="20">
    <location>
        <begin position="978"/>
        <end position="996"/>
    </location>
</feature>
<dbReference type="GO" id="GO:0003723">
    <property type="term" value="F:RNA binding"/>
    <property type="evidence" value="ECO:0007669"/>
    <property type="project" value="TreeGrafter"/>
</dbReference>
<dbReference type="InterPro" id="IPR036865">
    <property type="entry name" value="CRAL-TRIO_dom_sf"/>
</dbReference>
<keyword evidence="15" id="KW-0804">Transcription</keyword>
<keyword evidence="4" id="KW-0343">GTPase activation</keyword>
<dbReference type="InterPro" id="IPR041412">
    <property type="entry name" value="Xrn1_helical"/>
</dbReference>
<dbReference type="CDD" id="cd18673">
    <property type="entry name" value="PIN_XRN1-2-like"/>
    <property type="match status" value="1"/>
</dbReference>
<feature type="compositionally biased region" description="Basic and acidic residues" evidence="20">
    <location>
        <begin position="414"/>
        <end position="443"/>
    </location>
</feature>
<proteinExistence type="inferred from homology"/>
<feature type="compositionally biased region" description="Low complexity" evidence="20">
    <location>
        <begin position="1191"/>
        <end position="1210"/>
    </location>
</feature>
<keyword evidence="6" id="KW-0698">rRNA processing</keyword>
<feature type="region of interest" description="Disordered" evidence="20">
    <location>
        <begin position="1191"/>
        <end position="1220"/>
    </location>
</feature>
<keyword evidence="24" id="KW-1185">Reference proteome</keyword>
<dbReference type="InterPro" id="IPR008936">
    <property type="entry name" value="Rho_GTPase_activation_prot"/>
</dbReference>
<keyword evidence="8" id="KW-0540">Nuclease</keyword>
<dbReference type="EMBL" id="MU865338">
    <property type="protein sequence ID" value="KAK4226972.1"/>
    <property type="molecule type" value="Genomic_DNA"/>
</dbReference>
<sequence>MGIPAAFRWLSTKYPKIISPVIEDQPVTLPDGSVIPVDTTGPNPNGEEFDNLYLDMNGIVHPCSHPEDRPAPKDEEEMMIEIFKYTDRVVNMVRPRKLLMIAVDGVAPRAKMNQQRSRRFRAAREAKEKEEDKQQLLKMLQKEKGSTMQVEPVEETVKKAFDSNSITPGTPFMDILAASLRYWCAYKLNTDPAWAKMKVIISDATIPGEGEHKIMEFVRSQRGSPDHDPNTRHVIYGLDADLIMLGLATHEPHFRVLREDVFAQDSKPRVCKLCGQKGHEARNCRGEAKEKSGEFDEKDNAHPLKPFIWLHVSIFREYLAIELNIPNLPFKFDLERAIDDWVFMCFFVGNDFLPHLPALEIRENGIDTLVAIWKDNLPHMGGYLTKDGHVDLERAQYILAGLAKQEDAIFRRRKETEDRREAGFKRRKLEQDRRDQVRKDVRKERKARNNQPPESQVPPPMNLFPVASIPSPVSLTHDMVVNRQAASVANKSAASVLKSQIQNMMAKKSEAAGKDEPMEEDAKDSTTPPSALGKRKAELMTNESDAASIASSGGEVSASDADENPDTVRLWEEGYADRYYAQKFHVDPKDIEFRHKVARAYVEGLAWVLMYYFQGCPSWEWYYPYHYAPFAADFVDLGKMTINFDKGRISRPFEQLMSVLPAASRDSIPEVFHDLMTNEDSDIIDFYPEEFEIDLNGKKMAWQGVALLPFIDMPRLLSAMDTKYPLLSEEDKARNEPGKEVLLISDSHPVYDDLTSKLYSKKSADQKFPLDAKLSEGLSGEVEKIEGYVPHGELSYPLKRNVMPDVDYDRSLVVHYEFPACAHQHKSMLLRGVKLPTPALDRSDIEEMKGKGRNAGRSFGGVPLNNGRGGRGGRINYGPGGGRNDRGGYGGNSGNGGGYGNGYGNGYGGGGGRGGGGGGGRGGYGGGGRGGGNGYGGGGGGGGGNHQYPAPPPGWQPPPPPGYPGFGTGGPPPPPPGYGGQGYGQGYNQGGGGGSGYNNRYPPAPPPDNRYPQNYPAPLQPAGSYYQQGGQQQGYQGGQDRRYDDRRQGDGYNRDNRGYKRTMNGDAGLVSCLVERLTTRLPHRTGTPTQDLSQDDIVSITRSTLVKISTNSIIGVVDSLLSLLEDLARPYSKGSAAPSAGGVGGTGGSGVGGGSAINHPPHILLSELYILELIADCCHAHWHKTTAPVLPTSASTSDNNTNNNGPLSPTQRASFSPPGPVPEGLISRMFEVIKVLFDPIPEGYLLPAKSILDDSSTRRIATPPPDEPVRTPLSTPSNEPPEASRILQMHAPAIEAHIKMIVEYVTVSTWQKAFDLFRSVMYAARSSAPQQGGAQVPNASAVEDERSALIMLRLVSFFWVDSQKLSQVIAEFCSGFLHFRKCFQNAVAVVTPLLITRWIDRCPNEFVTIHNNNNSSSSMQKRRENAPDTLFDMTQTVAVADNARRRAQLYPMQMTLLFLLPDVFEVAGNMREAKSGGMVKKAQILEGFRKLLRNRNEQAAYCLVMLLRAARHFDSDSDSALLSYAMDVQDEVRDAVFRRFPPSTGPMTVGPEGGAFEQDIMTAAFVSLCHLNFEGCLESLALTCLAPSAPHSFKIAVIQACAYFARLLDRESFAKLFTAASAFIQRELQTMSELLHEGYIEDQPMQRKLLESSGMVTMISNILNFLDASPMTLFEGPPTEKIQRDRFYEENLEALISCIIAADENIRRPATGVAKRLFAQEPVLKMLRSSKGISSKQFKTSFWQLSSLILISICERARLPCTADGLRSVQGYLESRLHLLTSIPELGEISEDVDRTAASTKLETLFLVSLCSADIEICQIVTSCIGTFLAECRQIDTTPATAKSSLTLLRNGEVFGEISSRAFRFTGLVAFQKRIRALLRRMQYPSAGILDAWEIVFDKWLYLSKDFSLTTVEGGPERQVAEWRNYSGFLASLGGICTAEQAVNIEEPAISGLRWIDRISSGSHEEPLLTRYLRLSIQLLACANVRIRETMREVLSTEVPPSLYAPLFKALETELDVLFTGVLEPSVKGQDNDIIFAEQSASLLKALVERLDTPSDLGAASSLHLGALTLNFAKFLDGVSDTPACLRVKIKVCQLCEAVTKRKEHLNLRDDVRNRNQLLEYIFSWIARPRSPRADNTPYNSARENEMVRVQRDLDKACLRSLAELTFRLPLQPGDGQTDAGTSELKSQMFHQYFNRFLSLLNMDTNGSELGSTHHGHHFAGVANEATTADLSITILSNLLSANIDVGLKHSLSIGYHENVEIRTAFVRVLYNILVQGTEFNNLSDAAVNEKYDALIELLTTDTSLARAMSSVCPSHEVDELTISLLNIFEARGMSFVLIEALIKQEVEDTENESELLRRSCVATKVLSVYAKWKGIGYLKATLQNVVERLMLTSKDLNLELDPARVASTDELQTNAEHLQIVAKVFIDNICASSASIPASFRKICSIISSAVVTRFPDAKYTAVGAFIFLRFFCPAIVAPEVEGLVSTPPSKEMRRGLLLIAKVVQNLANNVLFGAKEPFMFPLIDFLTNNIYRVTTFLREISVSPTSLDTTPSGESFDFGSCVALHRFLYEHWDHVRQRLVLQERRDFVRSPSESTRIKTPVLEPLRSLIMNLGPPPLAVTWNRPQISANNPPSYSRFQDFMLRNAFRSTESFLTARAVYDGGESKDGLSIICIILRNIDAESIDYDTLIYCYLKIASRLWHRPFGLLIDATCYNGQTEPRDELFQKLEQLTPTELSKQLSRVYIYNMNSACKKCFRRVLRISAKNESSVFSPANVEYHLIGSLQDLQAHFHLSQLHLPKETISVVTDTRYVFQPITRLSKSKGKIDVVIKVGSQFVQVTTTKKQEVPGFRLSTTVNDIFRLGDVDEAPTSIQTEDDSAFGLRADNGKIVMYFTSPKKADVLQAIRAAKAKYGKDTRAMKNFERLIRPQDVPGTLLNLALTNLASSDPVLRLSSYNLLGALCKAFKFSEAASRLMSARDISVPLDPSSFIINISKRLAQAEPQLTSDFLNEFFVGWDSFSDEQKPLSLAYMAPWIPGLRTSLLASEQESDKGREKIAVLFRKLIDVTLSDPTLTFTLEQSVWPVIHQDEVLLDIFLEEVIKAALSIGFLDDQTETLTSIASAIGTVTLRGRIISRLRKALNRSSLRPTRYLPDNAVWNEICVLLQFFLALSFDSGVQAQLYLPEIFHIVTMLANTGVAEVRVIVHRLLINSIHSACTWFQLDEGRLVKLRGTLEVLSDPKSEIFVNHVGGGGQGGGGGGGGAGSRAVDGVSMVSTSNNQESSGGPMALAATENLATILFETCSVAAPSVDVANAWRSRWMSLVASTAFQNNPAIQPRAFTVMGCLAREEVDDDLLYQVLVALRNSVGRFGSDDNTTSSSDMLVAIVTGLSKMMAKLPSASRYGLQLFWLAMSLLRLVPPNLFNCTAMFLESVLTNIGTTGDSMRGDKMVPFLLAGRQQLEEAALPLDEAYGIHFTLENFHYAACACLVRGLTDTVTKATALRVLSTFLEMTTGTGPSPAAAVATGTVVVADRASQGSSKSDLNGIAAAAATGRDIHDLAASPYMSLILARTASLDELRDHLWTAGINPAGLADLASLRNAQDLAILKDKDLLLNTAIELVDFQYLEDSVQNRSLQWLSTVAKARPSVVGCLAGPIVGILDDVLLHCQSSATLESAHGLLGILHSEGRFSVGLEDGGLGSRRLMEDMGFEGLWRSFVNGGGGGEGVGGETGGGGGRGVMGGGQDRTCFVLTEKLIEVSF</sequence>
<comment type="function">
    <text evidence="17">Possesses 5'-&gt;3' exoribonuclease activity. Required for the processing of nuclear mRNA and rRNA precursors. May promote the termination of transcription by RNA polymerase II. Essential for vegetative cell growth and chromosome segregation.</text>
</comment>
<dbReference type="Pfam" id="PF03159">
    <property type="entry name" value="XRN_N"/>
    <property type="match status" value="1"/>
</dbReference>
<reference evidence="23" key="1">
    <citation type="journal article" date="2023" name="Mol. Phylogenet. Evol.">
        <title>Genome-scale phylogeny and comparative genomics of the fungal order Sordariales.</title>
        <authorList>
            <person name="Hensen N."/>
            <person name="Bonometti L."/>
            <person name="Westerberg I."/>
            <person name="Brannstrom I.O."/>
            <person name="Guillou S."/>
            <person name="Cros-Aarteil S."/>
            <person name="Calhoun S."/>
            <person name="Haridas S."/>
            <person name="Kuo A."/>
            <person name="Mondo S."/>
            <person name="Pangilinan J."/>
            <person name="Riley R."/>
            <person name="LaButti K."/>
            <person name="Andreopoulos B."/>
            <person name="Lipzen A."/>
            <person name="Chen C."/>
            <person name="Yan M."/>
            <person name="Daum C."/>
            <person name="Ng V."/>
            <person name="Clum A."/>
            <person name="Steindorff A."/>
            <person name="Ohm R.A."/>
            <person name="Martin F."/>
            <person name="Silar P."/>
            <person name="Natvig D.O."/>
            <person name="Lalanne C."/>
            <person name="Gautier V."/>
            <person name="Ament-Velasquez S.L."/>
            <person name="Kruys A."/>
            <person name="Hutchinson M.I."/>
            <person name="Powell A.J."/>
            <person name="Barry K."/>
            <person name="Miller A.N."/>
            <person name="Grigoriev I.V."/>
            <person name="Debuchy R."/>
            <person name="Gladieux P."/>
            <person name="Hiltunen Thoren M."/>
            <person name="Johannesson H."/>
        </authorList>
    </citation>
    <scope>NUCLEOTIDE SEQUENCE</scope>
    <source>
        <strain evidence="23">CBS 990.96</strain>
    </source>
</reference>
<evidence type="ECO:0000256" key="1">
    <source>
        <dbReference type="ARBA" id="ARBA00004123"/>
    </source>
</evidence>
<dbReference type="InterPro" id="IPR023152">
    <property type="entry name" value="RasGAP_CS"/>
</dbReference>
<evidence type="ECO:0000256" key="13">
    <source>
        <dbReference type="ARBA" id="ARBA00023015"/>
    </source>
</evidence>
<dbReference type="SUPFAM" id="SSF48350">
    <property type="entry name" value="GTPase activation domain, GAP"/>
    <property type="match status" value="1"/>
</dbReference>
<dbReference type="Proteomes" id="UP001301958">
    <property type="component" value="Unassembled WGS sequence"/>
</dbReference>
<dbReference type="Gene3D" id="1.10.506.10">
    <property type="entry name" value="GTPase Activation - p120gap, domain 1"/>
    <property type="match status" value="2"/>
</dbReference>
<feature type="domain" description="Ras-GAP" evidence="21">
    <location>
        <begin position="2317"/>
        <end position="2510"/>
    </location>
</feature>
<gene>
    <name evidence="23" type="ORF">QBC38DRAFT_509997</name>
</gene>
<keyword evidence="7" id="KW-0507">mRNA processing</keyword>
<dbReference type="PROSITE" id="PS00509">
    <property type="entry name" value="RAS_GTPASE_ACTIV_1"/>
    <property type="match status" value="1"/>
</dbReference>
<dbReference type="InterPro" id="IPR001251">
    <property type="entry name" value="CRAL-TRIO_dom"/>
</dbReference>